<dbReference type="InterPro" id="IPR036249">
    <property type="entry name" value="Thioredoxin-like_sf"/>
</dbReference>
<reference evidence="3" key="1">
    <citation type="journal article" date="2020" name="Fungal Divers.">
        <title>Resolving the Mortierellaceae phylogeny through synthesis of multi-gene phylogenetics and phylogenomics.</title>
        <authorList>
            <person name="Vandepol N."/>
            <person name="Liber J."/>
            <person name="Desiro A."/>
            <person name="Na H."/>
            <person name="Kennedy M."/>
            <person name="Barry K."/>
            <person name="Grigoriev I.V."/>
            <person name="Miller A.N."/>
            <person name="O'Donnell K."/>
            <person name="Stajich J.E."/>
            <person name="Bonito G."/>
        </authorList>
    </citation>
    <scope>NUCLEOTIDE SEQUENCE</scope>
    <source>
        <strain evidence="3">CK1249</strain>
    </source>
</reference>
<dbReference type="GO" id="GO:0004364">
    <property type="term" value="F:glutathione transferase activity"/>
    <property type="evidence" value="ECO:0007669"/>
    <property type="project" value="TreeGrafter"/>
</dbReference>
<organism evidence="3 4">
    <name type="scientific">Mortierella alpina</name>
    <name type="common">Oleaginous fungus</name>
    <name type="synonym">Mortierella renispora</name>
    <dbReference type="NCBI Taxonomy" id="64518"/>
    <lineage>
        <taxon>Eukaryota</taxon>
        <taxon>Fungi</taxon>
        <taxon>Fungi incertae sedis</taxon>
        <taxon>Mucoromycota</taxon>
        <taxon>Mortierellomycotina</taxon>
        <taxon>Mortierellomycetes</taxon>
        <taxon>Mortierellales</taxon>
        <taxon>Mortierellaceae</taxon>
        <taxon>Mortierella</taxon>
    </lineage>
</organism>
<dbReference type="InterPro" id="IPR004045">
    <property type="entry name" value="Glutathione_S-Trfase_N"/>
</dbReference>
<dbReference type="InterPro" id="IPR050213">
    <property type="entry name" value="GST_superfamily"/>
</dbReference>
<dbReference type="GO" id="GO:0006749">
    <property type="term" value="P:glutathione metabolic process"/>
    <property type="evidence" value="ECO:0007669"/>
    <property type="project" value="TreeGrafter"/>
</dbReference>
<dbReference type="PROSITE" id="PS50404">
    <property type="entry name" value="GST_NTER"/>
    <property type="match status" value="1"/>
</dbReference>
<evidence type="ECO:0000259" key="2">
    <source>
        <dbReference type="PROSITE" id="PS50405"/>
    </source>
</evidence>
<feature type="domain" description="GST C-terminal" evidence="2">
    <location>
        <begin position="101"/>
        <end position="232"/>
    </location>
</feature>
<accession>A0A9P6JEA7</accession>
<dbReference type="OrthoDB" id="414243at2759"/>
<dbReference type="Gene3D" id="3.40.30.10">
    <property type="entry name" value="Glutaredoxin"/>
    <property type="match status" value="1"/>
</dbReference>
<proteinExistence type="predicted"/>
<dbReference type="PROSITE" id="PS50405">
    <property type="entry name" value="GST_CTER"/>
    <property type="match status" value="1"/>
</dbReference>
<dbReference type="Gene3D" id="1.20.1050.10">
    <property type="match status" value="1"/>
</dbReference>
<comment type="caution">
    <text evidence="3">The sequence shown here is derived from an EMBL/GenBank/DDBJ whole genome shotgun (WGS) entry which is preliminary data.</text>
</comment>
<dbReference type="Proteomes" id="UP000738359">
    <property type="component" value="Unassembled WGS sequence"/>
</dbReference>
<name>A0A9P6JEA7_MORAP</name>
<dbReference type="Pfam" id="PF14497">
    <property type="entry name" value="GST_C_3"/>
    <property type="match status" value="1"/>
</dbReference>
<gene>
    <name evidence="3" type="ORF">BGZ70_007758</name>
</gene>
<sequence length="237" mass="26755">MTENIPNNAELAMAPDNTHHLVYCPFHGLAGCIRATLVISGEPFQQTILSYADWAIAKPLTPFGHVPLLREETKSGKILELAEISTIEQFLAQRLGLLGKDLWEEYQIKMFLSSTHALVTFLTHTVVQSPKEDRPAFLERFKKNNLTQWIASHEKHLTANGSNGHHVGDQLSNPDIKTASFVDHLVRVGGEEVIISEVTPAIWKVKTTLEQNPKYAEWRDSEQFKSFTKVNLSFFGY</sequence>
<dbReference type="EMBL" id="JAAAHY010000051">
    <property type="protein sequence ID" value="KAF9967893.1"/>
    <property type="molecule type" value="Genomic_DNA"/>
</dbReference>
<evidence type="ECO:0000313" key="3">
    <source>
        <dbReference type="EMBL" id="KAF9967893.1"/>
    </source>
</evidence>
<dbReference type="InterPro" id="IPR036282">
    <property type="entry name" value="Glutathione-S-Trfase_C_sf"/>
</dbReference>
<dbReference type="PANTHER" id="PTHR11571">
    <property type="entry name" value="GLUTATHIONE S-TRANSFERASE"/>
    <property type="match status" value="1"/>
</dbReference>
<dbReference type="SUPFAM" id="SSF52833">
    <property type="entry name" value="Thioredoxin-like"/>
    <property type="match status" value="1"/>
</dbReference>
<dbReference type="AlphaFoldDB" id="A0A9P6JEA7"/>
<evidence type="ECO:0000259" key="1">
    <source>
        <dbReference type="PROSITE" id="PS50404"/>
    </source>
</evidence>
<dbReference type="InterPro" id="IPR010987">
    <property type="entry name" value="Glutathione-S-Trfase_C-like"/>
</dbReference>
<dbReference type="InterPro" id="IPR004046">
    <property type="entry name" value="GST_C"/>
</dbReference>
<dbReference type="SUPFAM" id="SSF47616">
    <property type="entry name" value="GST C-terminal domain-like"/>
    <property type="match status" value="1"/>
</dbReference>
<evidence type="ECO:0008006" key="5">
    <source>
        <dbReference type="Google" id="ProtNLM"/>
    </source>
</evidence>
<evidence type="ECO:0000313" key="4">
    <source>
        <dbReference type="Proteomes" id="UP000738359"/>
    </source>
</evidence>
<feature type="domain" description="GST N-terminal" evidence="1">
    <location>
        <begin position="17"/>
        <end position="99"/>
    </location>
</feature>
<keyword evidence="4" id="KW-1185">Reference proteome</keyword>
<protein>
    <recommendedName>
        <fullName evidence="5">GST N-terminal domain-containing protein</fullName>
    </recommendedName>
</protein>